<reference evidence="1" key="1">
    <citation type="submission" date="2018-07" db="EMBL/GenBank/DDBJ databases">
        <authorList>
            <consortium name="Genoscope - CEA"/>
            <person name="William W."/>
        </authorList>
    </citation>
    <scope>NUCLEOTIDE SEQUENCE</scope>
    <source>
        <strain evidence="1">IK1</strain>
    </source>
</reference>
<accession>A0A653AHK9</accession>
<name>A0A653AHK9_UNCDX</name>
<sequence>MAHLCVPSSPAPLDLRRPFSGVESGPVAMRKAWCTPFRCTEGPCAAGWAYACKEWKSSLFRVKTNPFLSDSSGKG</sequence>
<dbReference type="AlphaFoldDB" id="A0A653AHK9"/>
<dbReference type="EMBL" id="UPXX01000032">
    <property type="protein sequence ID" value="VBB47574.1"/>
    <property type="molecule type" value="Genomic_DNA"/>
</dbReference>
<gene>
    <name evidence="1" type="ORF">TRIP_B50375</name>
</gene>
<protein>
    <submittedName>
        <fullName evidence="1">Uncharacterized protein</fullName>
    </submittedName>
</protein>
<evidence type="ECO:0000313" key="1">
    <source>
        <dbReference type="EMBL" id="VBB47574.1"/>
    </source>
</evidence>
<proteinExistence type="predicted"/>
<organism evidence="1">
    <name type="scientific">Uncultured Desulfatiglans sp</name>
    <dbReference type="NCBI Taxonomy" id="1748965"/>
    <lineage>
        <taxon>Bacteria</taxon>
        <taxon>Pseudomonadati</taxon>
        <taxon>Thermodesulfobacteriota</taxon>
        <taxon>Desulfobacteria</taxon>
        <taxon>Desulfatiglandales</taxon>
        <taxon>Desulfatiglandaceae</taxon>
        <taxon>Desulfatiglans</taxon>
        <taxon>environmental samples</taxon>
    </lineage>
</organism>